<evidence type="ECO:0000256" key="6">
    <source>
        <dbReference type="SAM" id="MobiDB-lite"/>
    </source>
</evidence>
<organism evidence="8 9">
    <name type="scientific">Malus domestica</name>
    <name type="common">Apple</name>
    <name type="synonym">Pyrus malus</name>
    <dbReference type="NCBI Taxonomy" id="3750"/>
    <lineage>
        <taxon>Eukaryota</taxon>
        <taxon>Viridiplantae</taxon>
        <taxon>Streptophyta</taxon>
        <taxon>Embryophyta</taxon>
        <taxon>Tracheophyta</taxon>
        <taxon>Spermatophyta</taxon>
        <taxon>Magnoliopsida</taxon>
        <taxon>eudicotyledons</taxon>
        <taxon>Gunneridae</taxon>
        <taxon>Pentapetalae</taxon>
        <taxon>rosids</taxon>
        <taxon>fabids</taxon>
        <taxon>Rosales</taxon>
        <taxon>Rosaceae</taxon>
        <taxon>Amygdaloideae</taxon>
        <taxon>Maleae</taxon>
        <taxon>Malus</taxon>
    </lineage>
</organism>
<feature type="compositionally biased region" description="Low complexity" evidence="6">
    <location>
        <begin position="85"/>
        <end position="99"/>
    </location>
</feature>
<dbReference type="PANTHER" id="PTHR31140">
    <property type="entry name" value="B3 DOMAIN-CONTAINING TRANSCRIPTION FACTOR ABI3"/>
    <property type="match status" value="1"/>
</dbReference>
<dbReference type="AlphaFoldDB" id="A0A498J0V6"/>
<dbReference type="Proteomes" id="UP000290289">
    <property type="component" value="Chromosome 10"/>
</dbReference>
<dbReference type="SUPFAM" id="SSF101936">
    <property type="entry name" value="DNA-binding pseudobarrel domain"/>
    <property type="match status" value="1"/>
</dbReference>
<evidence type="ECO:0000256" key="1">
    <source>
        <dbReference type="ARBA" id="ARBA00004123"/>
    </source>
</evidence>
<feature type="region of interest" description="Disordered" evidence="6">
    <location>
        <begin position="736"/>
        <end position="775"/>
    </location>
</feature>
<dbReference type="GO" id="GO:0003677">
    <property type="term" value="F:DNA binding"/>
    <property type="evidence" value="ECO:0007669"/>
    <property type="project" value="UniProtKB-KW"/>
</dbReference>
<comment type="caution">
    <text evidence="8">The sequence shown here is derived from an EMBL/GenBank/DDBJ whole genome shotgun (WGS) entry which is preliminary data.</text>
</comment>
<comment type="subcellular location">
    <subcellularLocation>
        <location evidence="1">Nucleus</location>
    </subcellularLocation>
</comment>
<dbReference type="EMBL" id="RDQH01000336">
    <property type="protein sequence ID" value="RXH87161.1"/>
    <property type="molecule type" value="Genomic_DNA"/>
</dbReference>
<dbReference type="GO" id="GO:0003700">
    <property type="term" value="F:DNA-binding transcription factor activity"/>
    <property type="evidence" value="ECO:0007669"/>
    <property type="project" value="InterPro"/>
</dbReference>
<evidence type="ECO:0000256" key="5">
    <source>
        <dbReference type="ARBA" id="ARBA00023242"/>
    </source>
</evidence>
<keyword evidence="3" id="KW-0238">DNA-binding</keyword>
<name>A0A498J0V6_MALDO</name>
<accession>A0A498J0V6</accession>
<keyword evidence="2" id="KW-0805">Transcription regulation</keyword>
<dbReference type="GO" id="GO:0005634">
    <property type="term" value="C:nucleus"/>
    <property type="evidence" value="ECO:0007669"/>
    <property type="project" value="UniProtKB-SubCell"/>
</dbReference>
<feature type="compositionally biased region" description="Polar residues" evidence="6">
    <location>
        <begin position="751"/>
        <end position="773"/>
    </location>
</feature>
<dbReference type="Gene3D" id="2.40.330.10">
    <property type="entry name" value="DNA-binding pseudobarrel domain"/>
    <property type="match status" value="1"/>
</dbReference>
<dbReference type="InterPro" id="IPR044800">
    <property type="entry name" value="LEC2-like"/>
</dbReference>
<dbReference type="STRING" id="3750.A0A498J0V6"/>
<sequence>MKGEQVQVQVPVHHQHQDLHAGDLDTLGVDPRKMWLDDDQETTLDVNDPSIFYNDKFPPLPDFPCMSSSSSSSSTPAPVKTVTCSSSSPSVSSSSSAASWAVLKSDAEPEDGERKQQQHNSYHHQYSQIDDQTVDAHALSSTVSMEISQPLDLSGGIDCMDEMGTFGYMDLFESNECFDPSSIFQSDSLFMEQFQQDQDNQHLAMAHQLQDHHEIATTIQSNPQQQKQVVGQDEENTNKDQSNDKKDPDDMAMVFLEWLRSNRETVSAEDLRSVKIKKSTIECAARRLGGGKEAMKQLLKLVLEWVQTNHLQKRRSNSITTKDSNLIAQQQYQDPYQNPNPNSIPRVLESNPSCNFTQRPCMAPPPHAAAYDPAAGGLLVPIPPPASPPPAAYPSMMGYMTADPFGIGPSSYQPSPEYHHHMIDSGQPSWQSSPFGMVGTAPYGSFPDNNIHLAPPQHHPQAFAGYSSQYQPYQYFPGNGERQLMRLGPSATKEARKKRMARQRRLVSHHRHHGHQQNSQQLNNEMPDHNYLQQTRFVGNTTDLNCTGAVPLQPNPGNWFYWPTATAALSSSAVAMMPSIMPEAAPLPPVQQMDRPASNQAQNYNQGRSAAQERQERQERRQGWKSEKNLKFLLQKVLKQSDVGSLGRIVLPKKEAETHLPELDARDGISIAMEDIGTSRVWNMRYRYWPNNKSRMYLLENTGDFVRANGLQEGDFIVIYSDVKCNKYMIRGVKVRQEGPKSEGNKRPGKTQRNQHASTPAVNNGSSPSSATTAHKKITVKGNEREDQLQHSHLFRFFFSLQCMNRIEMDGEDSLGFVEPQLIDNSQQIIAS</sequence>
<evidence type="ECO:0000313" key="9">
    <source>
        <dbReference type="Proteomes" id="UP000290289"/>
    </source>
</evidence>
<evidence type="ECO:0000259" key="7">
    <source>
        <dbReference type="PROSITE" id="PS50863"/>
    </source>
</evidence>
<feature type="compositionally biased region" description="Basic and acidic residues" evidence="6">
    <location>
        <begin position="611"/>
        <end position="623"/>
    </location>
</feature>
<reference evidence="8 9" key="1">
    <citation type="submission" date="2018-10" db="EMBL/GenBank/DDBJ databases">
        <title>A high-quality apple genome assembly.</title>
        <authorList>
            <person name="Hu J."/>
        </authorList>
    </citation>
    <scope>NUCLEOTIDE SEQUENCE [LARGE SCALE GENOMIC DNA]</scope>
    <source>
        <strain evidence="9">cv. HFTH1</strain>
        <tissue evidence="8">Young leaf</tissue>
    </source>
</reference>
<dbReference type="PROSITE" id="PS50863">
    <property type="entry name" value="B3"/>
    <property type="match status" value="1"/>
</dbReference>
<keyword evidence="9" id="KW-1185">Reference proteome</keyword>
<dbReference type="CDD" id="cd10015">
    <property type="entry name" value="BfiI_C_EcoRII_N_B3"/>
    <property type="match status" value="1"/>
</dbReference>
<feature type="compositionally biased region" description="Polar residues" evidence="6">
    <location>
        <begin position="597"/>
        <end position="609"/>
    </location>
</feature>
<evidence type="ECO:0000313" key="8">
    <source>
        <dbReference type="EMBL" id="RXH87161.1"/>
    </source>
</evidence>
<proteinExistence type="predicted"/>
<feature type="compositionally biased region" description="Basic and acidic residues" evidence="6">
    <location>
        <begin position="236"/>
        <end position="249"/>
    </location>
</feature>
<feature type="region of interest" description="Disordered" evidence="6">
    <location>
        <begin position="221"/>
        <end position="249"/>
    </location>
</feature>
<dbReference type="GO" id="GO:0009733">
    <property type="term" value="P:response to auxin"/>
    <property type="evidence" value="ECO:0007669"/>
    <property type="project" value="UniProtKB-ARBA"/>
</dbReference>
<evidence type="ECO:0000256" key="3">
    <source>
        <dbReference type="ARBA" id="ARBA00023125"/>
    </source>
</evidence>
<feature type="compositionally biased region" description="Basic and acidic residues" evidence="6">
    <location>
        <begin position="736"/>
        <end position="746"/>
    </location>
</feature>
<gene>
    <name evidence="8" type="ORF">DVH24_028661</name>
</gene>
<keyword evidence="4" id="KW-0804">Transcription</keyword>
<dbReference type="Pfam" id="PF02362">
    <property type="entry name" value="B3"/>
    <property type="match status" value="1"/>
</dbReference>
<dbReference type="SMART" id="SM01019">
    <property type="entry name" value="B3"/>
    <property type="match status" value="1"/>
</dbReference>
<dbReference type="InterPro" id="IPR003340">
    <property type="entry name" value="B3_DNA-bd"/>
</dbReference>
<evidence type="ECO:0000256" key="2">
    <source>
        <dbReference type="ARBA" id="ARBA00023015"/>
    </source>
</evidence>
<protein>
    <recommendedName>
        <fullName evidence="7">TF-B3 domain-containing protein</fullName>
    </recommendedName>
</protein>
<dbReference type="InterPro" id="IPR015300">
    <property type="entry name" value="DNA-bd_pseudobarrel_sf"/>
</dbReference>
<feature type="region of interest" description="Disordered" evidence="6">
    <location>
        <begin position="585"/>
        <end position="623"/>
    </location>
</feature>
<dbReference type="FunFam" id="2.40.330.10:FF:000003">
    <property type="entry name" value="B3 domain-containing transcription factor FUS3"/>
    <property type="match status" value="1"/>
</dbReference>
<feature type="region of interest" description="Disordered" evidence="6">
    <location>
        <begin position="66"/>
        <end position="126"/>
    </location>
</feature>
<keyword evidence="5" id="KW-0539">Nucleus</keyword>
<dbReference type="PANTHER" id="PTHR31140:SF81">
    <property type="entry name" value="B3 DOMAIN-CONTAINING TRANSCRIPTION FACTOR ABI3"/>
    <property type="match status" value="1"/>
</dbReference>
<evidence type="ECO:0000256" key="4">
    <source>
        <dbReference type="ARBA" id="ARBA00023163"/>
    </source>
</evidence>
<feature type="domain" description="TF-B3" evidence="7">
    <location>
        <begin position="634"/>
        <end position="736"/>
    </location>
</feature>